<keyword evidence="1" id="KW-0812">Transmembrane</keyword>
<proteinExistence type="predicted"/>
<gene>
    <name evidence="2" type="ORF">CAE01nite_24880</name>
</gene>
<dbReference type="RefSeq" id="WP_281285600.1">
    <property type="nucleotide sequence ID" value="NZ_BAAARM010000004.1"/>
</dbReference>
<evidence type="ECO:0008006" key="4">
    <source>
        <dbReference type="Google" id="ProtNLM"/>
    </source>
</evidence>
<evidence type="ECO:0000256" key="1">
    <source>
        <dbReference type="SAM" id="Phobius"/>
    </source>
</evidence>
<dbReference type="Proteomes" id="UP000321181">
    <property type="component" value="Unassembled WGS sequence"/>
</dbReference>
<feature type="transmembrane region" description="Helical" evidence="1">
    <location>
        <begin position="20"/>
        <end position="40"/>
    </location>
</feature>
<keyword evidence="3" id="KW-1185">Reference proteome</keyword>
<evidence type="ECO:0000313" key="2">
    <source>
        <dbReference type="EMBL" id="GEO34763.1"/>
    </source>
</evidence>
<organism evidence="2 3">
    <name type="scientific">Cellulomonas aerilata</name>
    <dbReference type="NCBI Taxonomy" id="515326"/>
    <lineage>
        <taxon>Bacteria</taxon>
        <taxon>Bacillati</taxon>
        <taxon>Actinomycetota</taxon>
        <taxon>Actinomycetes</taxon>
        <taxon>Micrococcales</taxon>
        <taxon>Cellulomonadaceae</taxon>
        <taxon>Cellulomonas</taxon>
    </lineage>
</organism>
<comment type="caution">
    <text evidence="2">The sequence shown here is derived from an EMBL/GenBank/DDBJ whole genome shotgun (WGS) entry which is preliminary data.</text>
</comment>
<dbReference type="EMBL" id="BJYY01000015">
    <property type="protein sequence ID" value="GEO34763.1"/>
    <property type="molecule type" value="Genomic_DNA"/>
</dbReference>
<accession>A0A512DE69</accession>
<sequence>MAHPDAHRTQDEPTDRWWVVAAWLSLGLVMVGGLAGAAGLG</sequence>
<keyword evidence="1" id="KW-0472">Membrane</keyword>
<reference evidence="2 3" key="1">
    <citation type="submission" date="2019-07" db="EMBL/GenBank/DDBJ databases">
        <title>Whole genome shotgun sequence of Cellulomonas aerilata NBRC 106308.</title>
        <authorList>
            <person name="Hosoyama A."/>
            <person name="Uohara A."/>
            <person name="Ohji S."/>
            <person name="Ichikawa N."/>
        </authorList>
    </citation>
    <scope>NUCLEOTIDE SEQUENCE [LARGE SCALE GENOMIC DNA]</scope>
    <source>
        <strain evidence="2 3">NBRC 106308</strain>
    </source>
</reference>
<protein>
    <recommendedName>
        <fullName evidence="4">Molybdopterin oxidoreductase</fullName>
    </recommendedName>
</protein>
<evidence type="ECO:0000313" key="3">
    <source>
        <dbReference type="Proteomes" id="UP000321181"/>
    </source>
</evidence>
<dbReference type="AlphaFoldDB" id="A0A512DE69"/>
<name>A0A512DE69_9CELL</name>
<keyword evidence="1" id="KW-1133">Transmembrane helix</keyword>